<evidence type="ECO:0000313" key="1">
    <source>
        <dbReference type="EMBL" id="QJA80545.1"/>
    </source>
</evidence>
<name>A0A6M3KGI2_9ZZZZ</name>
<dbReference type="AlphaFoldDB" id="A0A6M3KGI2"/>
<dbReference type="EMBL" id="MT142426">
    <property type="protein sequence ID" value="QJA80545.1"/>
    <property type="molecule type" value="Genomic_DNA"/>
</dbReference>
<accession>A0A6M3KGI2</accession>
<reference evidence="1" key="1">
    <citation type="submission" date="2020-03" db="EMBL/GenBank/DDBJ databases">
        <title>The deep terrestrial virosphere.</title>
        <authorList>
            <person name="Holmfeldt K."/>
            <person name="Nilsson E."/>
            <person name="Simone D."/>
            <person name="Lopez-Fernandez M."/>
            <person name="Wu X."/>
            <person name="de Brujin I."/>
            <person name="Lundin D."/>
            <person name="Andersson A."/>
            <person name="Bertilsson S."/>
            <person name="Dopson M."/>
        </authorList>
    </citation>
    <scope>NUCLEOTIDE SEQUENCE</scope>
    <source>
        <strain evidence="1">MM415A00701</strain>
    </source>
</reference>
<organism evidence="1">
    <name type="scientific">viral metagenome</name>
    <dbReference type="NCBI Taxonomy" id="1070528"/>
    <lineage>
        <taxon>unclassified sequences</taxon>
        <taxon>metagenomes</taxon>
        <taxon>organismal metagenomes</taxon>
    </lineage>
</organism>
<protein>
    <submittedName>
        <fullName evidence="1">Uncharacterized protein</fullName>
    </submittedName>
</protein>
<sequence length="75" mass="8337">MIVGKPAIPKELESLAEEAKKYKSVEEWKKAIAEEPRGHTLLGEAVLGPLSLKGSLVNQYGFKTLASFYNQVIQY</sequence>
<gene>
    <name evidence="1" type="ORF">MM415A00701_0014</name>
</gene>
<proteinExistence type="predicted"/>